<keyword evidence="12" id="KW-1185">Reference proteome</keyword>
<gene>
    <name evidence="11" type="ORF">J2Z75_001358</name>
</gene>
<keyword evidence="6 10" id="KW-0406">Ion transport</keyword>
<keyword evidence="9 10" id="KW-0998">Cell outer membrane</keyword>
<dbReference type="InterPro" id="IPR003684">
    <property type="entry name" value="Porin_alphabac"/>
</dbReference>
<dbReference type="Pfam" id="PF02530">
    <property type="entry name" value="Porin_2"/>
    <property type="match status" value="1"/>
</dbReference>
<evidence type="ECO:0000256" key="3">
    <source>
        <dbReference type="ARBA" id="ARBA00022452"/>
    </source>
</evidence>
<keyword evidence="7 10" id="KW-0626">Porin</keyword>
<evidence type="ECO:0000313" key="11">
    <source>
        <dbReference type="EMBL" id="MBP1857862.1"/>
    </source>
</evidence>
<proteinExistence type="inferred from homology"/>
<name>A0ABS4EIU8_9HYPH</name>
<keyword evidence="5 10" id="KW-0732">Signal</keyword>
<evidence type="ECO:0000256" key="6">
    <source>
        <dbReference type="ARBA" id="ARBA00023065"/>
    </source>
</evidence>
<dbReference type="Proteomes" id="UP000823786">
    <property type="component" value="Unassembled WGS sequence"/>
</dbReference>
<evidence type="ECO:0000256" key="2">
    <source>
        <dbReference type="ARBA" id="ARBA00022448"/>
    </source>
</evidence>
<comment type="domain">
    <text evidence="10">Consists of 16-stranded beta-barrel sheets, with large surface-exposed loops, that form a transmembrane pore at the center of each barrel. The pore is partially ocluded by a peptide loop that folds into the pore lumen.</text>
</comment>
<dbReference type="RefSeq" id="WP_209849600.1">
    <property type="nucleotide sequence ID" value="NZ_JAGGJV010000002.1"/>
</dbReference>
<organism evidence="11 12">
    <name type="scientific">Rhizobium herbae</name>
    <dbReference type="NCBI Taxonomy" id="508661"/>
    <lineage>
        <taxon>Bacteria</taxon>
        <taxon>Pseudomonadati</taxon>
        <taxon>Pseudomonadota</taxon>
        <taxon>Alphaproteobacteria</taxon>
        <taxon>Hyphomicrobiales</taxon>
        <taxon>Rhizobiaceae</taxon>
        <taxon>Rhizobium/Agrobacterium group</taxon>
        <taxon>Rhizobium</taxon>
    </lineage>
</organism>
<feature type="signal peptide" evidence="10">
    <location>
        <begin position="1"/>
        <end position="22"/>
    </location>
</feature>
<evidence type="ECO:0000313" key="12">
    <source>
        <dbReference type="Proteomes" id="UP000823786"/>
    </source>
</evidence>
<keyword evidence="8 10" id="KW-0472">Membrane</keyword>
<protein>
    <recommendedName>
        <fullName evidence="10">Porin</fullName>
    </recommendedName>
</protein>
<keyword evidence="3 10" id="KW-1134">Transmembrane beta strand</keyword>
<accession>A0ABS4EIU8</accession>
<keyword evidence="2 10" id="KW-0813">Transport</keyword>
<evidence type="ECO:0000256" key="1">
    <source>
        <dbReference type="ARBA" id="ARBA00009521"/>
    </source>
</evidence>
<evidence type="ECO:0000256" key="7">
    <source>
        <dbReference type="ARBA" id="ARBA00023114"/>
    </source>
</evidence>
<feature type="chain" id="PRO_5044966936" description="Porin" evidence="10">
    <location>
        <begin position="23"/>
        <end position="357"/>
    </location>
</feature>
<keyword evidence="4 10" id="KW-0812">Transmembrane</keyword>
<comment type="caution">
    <text evidence="11">The sequence shown here is derived from an EMBL/GenBank/DDBJ whole genome shotgun (WGS) entry which is preliminary data.</text>
</comment>
<evidence type="ECO:0000256" key="4">
    <source>
        <dbReference type="ARBA" id="ARBA00022692"/>
    </source>
</evidence>
<dbReference type="EMBL" id="JAGGJV010000002">
    <property type="protein sequence ID" value="MBP1857862.1"/>
    <property type="molecule type" value="Genomic_DNA"/>
</dbReference>
<evidence type="ECO:0000256" key="9">
    <source>
        <dbReference type="ARBA" id="ARBA00023237"/>
    </source>
</evidence>
<evidence type="ECO:0000256" key="8">
    <source>
        <dbReference type="ARBA" id="ARBA00023136"/>
    </source>
</evidence>
<evidence type="ECO:0000256" key="5">
    <source>
        <dbReference type="ARBA" id="ARBA00022729"/>
    </source>
</evidence>
<comment type="function">
    <text evidence="10">Forms passive diffusion pores that allow small molecular weight hydrophilic materials across the outer membrane.</text>
</comment>
<comment type="subcellular location">
    <subcellularLocation>
        <location evidence="10">Cell outer membrane</location>
        <topology evidence="10">Multi-pass membrane protein</topology>
    </subcellularLocation>
</comment>
<evidence type="ECO:0000256" key="10">
    <source>
        <dbReference type="RuleBase" id="RU364005"/>
    </source>
</evidence>
<comment type="similarity">
    <text evidence="1 10">Belongs to the alphaproteobacteria porin family.</text>
</comment>
<sequence>MAIRTLLLCSAAALAASTGASAADAIVAAEPEPMEYVRVCDAFGKGYFYIPGTETCLKISGYVRFDSNYGESPYSGESSGWDAFTRGTIMLDARSDSEFGTLRSFIELRSDANNITDTNTYLNAAYIEIAGFRAGYADSRYDTWLNSAGNIINDDVIDYTGDRTSQVSYVYGGDMGFSALIGLEEGAGSYDTGFAPVPSVSYRGNDFPHVIGGVKYMGDWGGISAVGGYDTEAEAFGGKLRLDVKFNETLSVFVMGGYQSDWDNDNGPGGSRQRNYYGPWDGDWAVWGGFSAQMTEKASLNAQAAYEEDGTFAGAVNVEYAVVDGLTLQPEINYTDFGGERGNGSAIGGTIRLQRNF</sequence>
<dbReference type="SUPFAM" id="SSF56935">
    <property type="entry name" value="Porins"/>
    <property type="match status" value="1"/>
</dbReference>
<reference evidence="11 12" key="1">
    <citation type="submission" date="2021-03" db="EMBL/GenBank/DDBJ databases">
        <title>Genomic Encyclopedia of Type Strains, Phase IV (KMG-IV): sequencing the most valuable type-strain genomes for metagenomic binning, comparative biology and taxonomic classification.</title>
        <authorList>
            <person name="Goeker M."/>
        </authorList>
    </citation>
    <scope>NUCLEOTIDE SEQUENCE [LARGE SCALE GENOMIC DNA]</scope>
    <source>
        <strain evidence="11 12">DSM 26427</strain>
    </source>
</reference>